<evidence type="ECO:0000313" key="9">
    <source>
        <dbReference type="Proteomes" id="UP000664382"/>
    </source>
</evidence>
<dbReference type="SMART" id="SM00382">
    <property type="entry name" value="AAA"/>
    <property type="match status" value="1"/>
</dbReference>
<accession>A0A939MKB1</accession>
<keyword evidence="4" id="KW-0067">ATP-binding</keyword>
<feature type="region of interest" description="Disordered" evidence="5">
    <location>
        <begin position="1"/>
        <end position="50"/>
    </location>
</feature>
<dbReference type="InterPro" id="IPR003593">
    <property type="entry name" value="AAA+_ATPase"/>
</dbReference>
<dbReference type="GO" id="GO:0005524">
    <property type="term" value="F:ATP binding"/>
    <property type="evidence" value="ECO:0007669"/>
    <property type="project" value="UniProtKB-KW"/>
</dbReference>
<dbReference type="InterPro" id="IPR014001">
    <property type="entry name" value="Helicase_ATP-bd"/>
</dbReference>
<gene>
    <name evidence="8" type="ORF">J4H92_11385</name>
</gene>
<dbReference type="PROSITE" id="PS51194">
    <property type="entry name" value="HELICASE_CTER"/>
    <property type="match status" value="1"/>
</dbReference>
<proteinExistence type="predicted"/>
<dbReference type="InterPro" id="IPR001650">
    <property type="entry name" value="Helicase_C-like"/>
</dbReference>
<dbReference type="PANTHER" id="PTHR12131:SF1">
    <property type="entry name" value="ATP-DEPENDENT RNA HELICASE SUPV3L1, MITOCHONDRIAL-RELATED"/>
    <property type="match status" value="1"/>
</dbReference>
<evidence type="ECO:0000259" key="6">
    <source>
        <dbReference type="PROSITE" id="PS51192"/>
    </source>
</evidence>
<evidence type="ECO:0000256" key="2">
    <source>
        <dbReference type="ARBA" id="ARBA00022801"/>
    </source>
</evidence>
<dbReference type="SMART" id="SM00490">
    <property type="entry name" value="HELICc"/>
    <property type="match status" value="1"/>
</dbReference>
<dbReference type="Proteomes" id="UP000664382">
    <property type="component" value="Unassembled WGS sequence"/>
</dbReference>
<dbReference type="InterPro" id="IPR011545">
    <property type="entry name" value="DEAD/DEAH_box_helicase_dom"/>
</dbReference>
<dbReference type="GO" id="GO:0070478">
    <property type="term" value="P:nuclear-transcribed mRNA catabolic process, 3'-5' exonucleolytic nonsense-mediated decay"/>
    <property type="evidence" value="ECO:0007669"/>
    <property type="project" value="TreeGrafter"/>
</dbReference>
<evidence type="ECO:0000256" key="1">
    <source>
        <dbReference type="ARBA" id="ARBA00022741"/>
    </source>
</evidence>
<feature type="domain" description="Helicase C-terminal" evidence="7">
    <location>
        <begin position="507"/>
        <end position="707"/>
    </location>
</feature>
<organism evidence="8 9">
    <name type="scientific">Leucobacter weissii</name>
    <dbReference type="NCBI Taxonomy" id="1983706"/>
    <lineage>
        <taxon>Bacteria</taxon>
        <taxon>Bacillati</taxon>
        <taxon>Actinomycetota</taxon>
        <taxon>Actinomycetes</taxon>
        <taxon>Micrococcales</taxon>
        <taxon>Microbacteriaceae</taxon>
        <taxon>Leucobacter</taxon>
    </lineage>
</organism>
<feature type="region of interest" description="Disordered" evidence="5">
    <location>
        <begin position="454"/>
        <end position="503"/>
    </location>
</feature>
<keyword evidence="3 8" id="KW-0347">Helicase</keyword>
<dbReference type="SUPFAM" id="SSF52540">
    <property type="entry name" value="P-loop containing nucleoside triphosphate hydrolases"/>
    <property type="match status" value="1"/>
</dbReference>
<dbReference type="InterPro" id="IPR050699">
    <property type="entry name" value="RNA-DNA_Helicase"/>
</dbReference>
<evidence type="ECO:0000256" key="5">
    <source>
        <dbReference type="SAM" id="MobiDB-lite"/>
    </source>
</evidence>
<dbReference type="AlphaFoldDB" id="A0A939MKB1"/>
<dbReference type="InterPro" id="IPR027417">
    <property type="entry name" value="P-loop_NTPase"/>
</dbReference>
<keyword evidence="9" id="KW-1185">Reference proteome</keyword>
<feature type="compositionally biased region" description="Basic and acidic residues" evidence="5">
    <location>
        <begin position="458"/>
        <end position="488"/>
    </location>
</feature>
<dbReference type="Pfam" id="PF00270">
    <property type="entry name" value="DEAD"/>
    <property type="match status" value="1"/>
</dbReference>
<feature type="domain" description="Helicase ATP-binding" evidence="6">
    <location>
        <begin position="255"/>
        <end position="414"/>
    </location>
</feature>
<dbReference type="CDD" id="cd18795">
    <property type="entry name" value="SF2_C_Ski2"/>
    <property type="match status" value="1"/>
</dbReference>
<dbReference type="SMART" id="SM01142">
    <property type="entry name" value="DSHCT"/>
    <property type="match status" value="1"/>
</dbReference>
<dbReference type="GO" id="GO:0055087">
    <property type="term" value="C:Ski complex"/>
    <property type="evidence" value="ECO:0007669"/>
    <property type="project" value="TreeGrafter"/>
</dbReference>
<dbReference type="Gene3D" id="1.10.3380.30">
    <property type="match status" value="1"/>
</dbReference>
<feature type="compositionally biased region" description="Basic residues" evidence="5">
    <location>
        <begin position="209"/>
        <end position="219"/>
    </location>
</feature>
<reference evidence="8" key="1">
    <citation type="submission" date="2021-03" db="EMBL/GenBank/DDBJ databases">
        <title>Leucobacter chromiisoli sp. nov., isolated from chromium-containing soil of chemical plant.</title>
        <authorList>
            <person name="Xu Z."/>
        </authorList>
    </citation>
    <scope>NUCLEOTIDE SEQUENCE</scope>
    <source>
        <strain evidence="8">S27</strain>
    </source>
</reference>
<feature type="compositionally biased region" description="Basic and acidic residues" evidence="5">
    <location>
        <begin position="87"/>
        <end position="99"/>
    </location>
</feature>
<dbReference type="Pfam" id="PF08148">
    <property type="entry name" value="DSHCT"/>
    <property type="match status" value="1"/>
</dbReference>
<dbReference type="GO" id="GO:0003676">
    <property type="term" value="F:nucleic acid binding"/>
    <property type="evidence" value="ECO:0007669"/>
    <property type="project" value="InterPro"/>
</dbReference>
<evidence type="ECO:0000259" key="7">
    <source>
        <dbReference type="PROSITE" id="PS51194"/>
    </source>
</evidence>
<dbReference type="EMBL" id="JAGDYM010000013">
    <property type="protein sequence ID" value="MBO1902549.1"/>
    <property type="molecule type" value="Genomic_DNA"/>
</dbReference>
<evidence type="ECO:0000256" key="3">
    <source>
        <dbReference type="ARBA" id="ARBA00022806"/>
    </source>
</evidence>
<feature type="compositionally biased region" description="Basic and acidic residues" evidence="5">
    <location>
        <begin position="18"/>
        <end position="35"/>
    </location>
</feature>
<evidence type="ECO:0000256" key="4">
    <source>
        <dbReference type="ARBA" id="ARBA00022840"/>
    </source>
</evidence>
<dbReference type="PROSITE" id="PS51192">
    <property type="entry name" value="HELICASE_ATP_BIND_1"/>
    <property type="match status" value="1"/>
</dbReference>
<name>A0A939MKB1_9MICO</name>
<feature type="compositionally biased region" description="Low complexity" evidence="5">
    <location>
        <begin position="1"/>
        <end position="10"/>
    </location>
</feature>
<feature type="region of interest" description="Disordered" evidence="5">
    <location>
        <begin position="79"/>
        <end position="229"/>
    </location>
</feature>
<dbReference type="SMART" id="SM00487">
    <property type="entry name" value="DEXDc"/>
    <property type="match status" value="1"/>
</dbReference>
<comment type="caution">
    <text evidence="8">The sequence shown here is derived from an EMBL/GenBank/DDBJ whole genome shotgun (WGS) entry which is preliminary data.</text>
</comment>
<dbReference type="GO" id="GO:0016787">
    <property type="term" value="F:hydrolase activity"/>
    <property type="evidence" value="ECO:0007669"/>
    <property type="project" value="UniProtKB-KW"/>
</dbReference>
<dbReference type="PANTHER" id="PTHR12131">
    <property type="entry name" value="ATP-DEPENDENT RNA AND DNA HELICASE"/>
    <property type="match status" value="1"/>
</dbReference>
<keyword evidence="1" id="KW-0547">Nucleotide-binding</keyword>
<protein>
    <submittedName>
        <fullName evidence="8">DEAD/DEAH box helicase</fullName>
    </submittedName>
</protein>
<dbReference type="Gene3D" id="3.40.50.300">
    <property type="entry name" value="P-loop containing nucleotide triphosphate hydrolases"/>
    <property type="match status" value="2"/>
</dbReference>
<sequence length="990" mass="111078">MGLEHAAAADPRSRDRRPHGPDPVHRREQRLRYEGSDLPLHRGAPRQPGLALSDLGVHRARAQAKGEVVRRRLPRHRRAAVPRRRVRGLERAAEHRPADVDVPARGGRLPDRGADLSRLHRQAAARDRGRLRHARVPRAAQLHRSAPRPVHPGELARRHPLHRPLRGDHHARGRSDEHVPARRTDRRALLPGGGHHHPARPPRGQARGRGTRRVPRRRSALGGERRGPVSEEFPALDEFASRLGFPLDPFQRTACERLEQGRSVLVAAPTGSGKTTVAEFAVHLARRAADRRIFYTAPIKALSNQKFRELCAEYGEEQVGLLTGDVNLRGDAPIVVMTTEVLRNMIYAESDGLDGLAFVVLDEVHYLGDRWRGAVWEEIILHLPAEVRLVSLSATVSNAEEFGDWMHAVRGDTDVILSEHRPVPLYQHVLTERELLPLYVDGAGELADRGRLNPQLIRMDDGGTGHRGSESRSAADHTRGHQERYGRRERSRGRAPRRRGRRISRSDIARSLDETELLPGIVFIFSRNGCDQAVLQCLHAGIRLTSGEERREIRAAVRATLDALEEDELRVLGVNEWVAGLERGIAAHHAGLLPQFKSVVEQLFQRRLVKLVFATETLALGINMPARSVTIERLDKFNGEQRVPLTSGEYTQLTGRAGRRGIDHEGHAVVVWNGGMDLEALAHLASARSFPVRSSFRPTPNMAVNLLQRMPLDRARDTLELSFAQYQADRAVVDQARDLRAEQRSLEGYEAAARRGSGADRKRWEDRARKLRRQLDRGRRRVEARTGTIARTFERVVDLLSELDYLIPARGPEIEVTAYGRLLRRIYGERDLLVAECLKRNAWRGIDAAGLAALCCALSYEPRRDDEAEGRWPGGAFPQAFERTLELWDELGELSERHRLASAERPHAGLASAMHGWAQGWTLERTLERSGVGAGDFVRWAKQTIDLLDQIAQACEQAEVDVDRLGRLGLRAREARRAVRRGIVETASSS</sequence>
<feature type="compositionally biased region" description="Basic and acidic residues" evidence="5">
    <location>
        <begin position="108"/>
        <end position="128"/>
    </location>
</feature>
<feature type="compositionally biased region" description="Basic and acidic residues" evidence="5">
    <location>
        <begin position="165"/>
        <end position="188"/>
    </location>
</feature>
<dbReference type="GO" id="GO:0004386">
    <property type="term" value="F:helicase activity"/>
    <property type="evidence" value="ECO:0007669"/>
    <property type="project" value="UniProtKB-KW"/>
</dbReference>
<evidence type="ECO:0000313" key="8">
    <source>
        <dbReference type="EMBL" id="MBO1902549.1"/>
    </source>
</evidence>
<dbReference type="InterPro" id="IPR012961">
    <property type="entry name" value="Ski2/MTR4_C"/>
</dbReference>
<feature type="compositionally biased region" description="Basic residues" evidence="5">
    <location>
        <begin position="489"/>
        <end position="503"/>
    </location>
</feature>
<keyword evidence="2" id="KW-0378">Hydrolase</keyword>